<dbReference type="GO" id="GO:0030490">
    <property type="term" value="P:maturation of SSU-rRNA"/>
    <property type="evidence" value="ECO:0007669"/>
    <property type="project" value="TreeGrafter"/>
</dbReference>
<keyword evidence="2 6" id="KW-0853">WD repeat</keyword>
<comment type="subcellular location">
    <subcellularLocation>
        <location evidence="1">Nucleus</location>
        <location evidence="1">Nucleolus</location>
    </subcellularLocation>
</comment>
<dbReference type="InterPro" id="IPR051570">
    <property type="entry name" value="TBC1_cilium_biogenesis"/>
</dbReference>
<dbReference type="CDD" id="cd00200">
    <property type="entry name" value="WD40"/>
    <property type="match status" value="2"/>
</dbReference>
<feature type="repeat" description="WD" evidence="6">
    <location>
        <begin position="653"/>
        <end position="685"/>
    </location>
</feature>
<dbReference type="Pfam" id="PF25173">
    <property type="entry name" value="Beta-prop_WDR3_1st"/>
    <property type="match status" value="1"/>
</dbReference>
<accession>A0A6F9D8C5</accession>
<evidence type="ECO:0000256" key="1">
    <source>
        <dbReference type="ARBA" id="ARBA00004604"/>
    </source>
</evidence>
<dbReference type="PANTHER" id="PTHR19853:SF0">
    <property type="entry name" value="WD REPEAT-CONTAINING PROTEIN 3"/>
    <property type="match status" value="1"/>
</dbReference>
<evidence type="ECO:0000256" key="4">
    <source>
        <dbReference type="ARBA" id="ARBA00023242"/>
    </source>
</evidence>
<dbReference type="SUPFAM" id="SSF50978">
    <property type="entry name" value="WD40 repeat-like"/>
    <property type="match status" value="1"/>
</dbReference>
<feature type="repeat" description="WD" evidence="6">
    <location>
        <begin position="515"/>
        <end position="549"/>
    </location>
</feature>
<dbReference type="PROSITE" id="PS50082">
    <property type="entry name" value="WD_REPEATS_2"/>
    <property type="match status" value="7"/>
</dbReference>
<dbReference type="InterPro" id="IPR036322">
    <property type="entry name" value="WD40_repeat_dom_sf"/>
</dbReference>
<dbReference type="PRINTS" id="PR00320">
    <property type="entry name" value="GPROTEINBRPT"/>
</dbReference>
<dbReference type="FunFam" id="2.130.10.10:FF:000157">
    <property type="entry name" value="WD repeat domain 3"/>
    <property type="match status" value="1"/>
</dbReference>
<dbReference type="GO" id="GO:0034388">
    <property type="term" value="C:Pwp2p-containing subcomplex of 90S preribosome"/>
    <property type="evidence" value="ECO:0007669"/>
    <property type="project" value="TreeGrafter"/>
</dbReference>
<evidence type="ECO:0000259" key="8">
    <source>
        <dbReference type="Pfam" id="PF04003"/>
    </source>
</evidence>
<feature type="repeat" description="WD" evidence="6">
    <location>
        <begin position="611"/>
        <end position="652"/>
    </location>
</feature>
<dbReference type="InterPro" id="IPR001680">
    <property type="entry name" value="WD40_rpt"/>
</dbReference>
<reference evidence="9" key="1">
    <citation type="submission" date="2020-04" db="EMBL/GenBank/DDBJ databases">
        <authorList>
            <person name="Neveu A P."/>
        </authorList>
    </citation>
    <scope>NUCLEOTIDE SEQUENCE</scope>
    <source>
        <tissue evidence="9">Whole embryo</tissue>
    </source>
</reference>
<dbReference type="GO" id="GO:0030515">
    <property type="term" value="F:snoRNA binding"/>
    <property type="evidence" value="ECO:0007669"/>
    <property type="project" value="TreeGrafter"/>
</dbReference>
<keyword evidence="4" id="KW-0539">Nucleus</keyword>
<feature type="region of interest" description="Disordered" evidence="7">
    <location>
        <begin position="736"/>
        <end position="769"/>
    </location>
</feature>
<dbReference type="InterPro" id="IPR015943">
    <property type="entry name" value="WD40/YVTN_repeat-like_dom_sf"/>
</dbReference>
<dbReference type="InterPro" id="IPR019775">
    <property type="entry name" value="WD40_repeat_CS"/>
</dbReference>
<protein>
    <submittedName>
        <fullName evidence="9">WD repeat-containing protein 3</fullName>
    </submittedName>
</protein>
<evidence type="ECO:0000256" key="7">
    <source>
        <dbReference type="SAM" id="MobiDB-lite"/>
    </source>
</evidence>
<feature type="repeat" description="WD" evidence="6">
    <location>
        <begin position="127"/>
        <end position="168"/>
    </location>
</feature>
<evidence type="ECO:0000313" key="9">
    <source>
        <dbReference type="EMBL" id="CAB3226290.1"/>
    </source>
</evidence>
<dbReference type="PROSITE" id="PS00678">
    <property type="entry name" value="WD_REPEATS_1"/>
    <property type="match status" value="2"/>
</dbReference>
<dbReference type="InterPro" id="IPR020472">
    <property type="entry name" value="WD40_PAC1"/>
</dbReference>
<dbReference type="PANTHER" id="PTHR19853">
    <property type="entry name" value="WD REPEAT CONTAINING PROTEIN 3 WDR3"/>
    <property type="match status" value="1"/>
</dbReference>
<name>A0A6F9D8C5_9ASCI</name>
<feature type="domain" description="Small-subunit processome Utp12" evidence="8">
    <location>
        <begin position="830"/>
        <end position="930"/>
    </location>
</feature>
<dbReference type="Pfam" id="PF04003">
    <property type="entry name" value="Utp12"/>
    <property type="match status" value="1"/>
</dbReference>
<sequence>MKHMCVCRFHNKTHESFVLKFSCKMVLTKQFLRYEASAQFGIVASQRANVTFLKIRNTDSRYVAVGACENVNVWDTRTQEKVLVLQGDKCEVTALGSSTKGDQLAVGYTDGSVQVFNVITGESNVTFTGHRSPISCLAFDKDGMKLASGSHDTEIVIWDLVNESGLYRLKGHKGIVTHLHFLVKRNMLISSSKDTFVKWWDLDTQHCFKTMTSHRAEVWTFVIAQDESRLITGSADSELRVWSLEFLGQQESTAPPPAKQNKPFEEVADTDNLSIDDMALEDIEMVEDRQVVCNKMGSIMRRGKDRVVTLALTKDGKHLACHGNDKTVELFYLYSEDEIEVRLKKKLKRIKKKQKDDGENVDTEIFVERSVDDEISPAGICACAGKVCSLDICDTKTPREISVVTLLRNNQIESVTARTKVTTTDYSNRKCLSLLGHRTECKSICFTSDGLALLSAASQSAKLWNRSSNQCVRTLQCVHAQCCVFVPGDRQVLIGTQSGSIEVHDVASGSHLETISAHEGSITSLCLTADRSGVVSGGEDKTLKLWEFDLVPDEKRPGTNRLTLTHTRTLELDDQVLSIDVSSNKRHVAVALLDCTVTIFYVDSLKFFLSLYGHSLPVRSLSISTDSSLIVTGSTDRNVKIWGMDFGDCHRSLFAHDDDVMAVKFVPDTHLFFSCGKDGLIKQWDADKFLLIQVLKGHIGAVMTLAVSGDGDFIASSGKDRSLRFWQRSHEVVIPSEEREKEREEEEEKVLPKSQEAQIPGEAANDEVGMASKTTIESVKGAERIMEAIELHRDELVKEMEHKSVQKKGEEVPYQPQHPILKAYGNIPSDRYVLQTLRKIKSSELEESLLVMPFSYVPDLLTLLNTFVTRGREVELVCRVMFFLLRVHHGRITSNQMLVEVLDDLRRNTQVKVDQLKDRIGFNIAALGHMRRQIEARNDVTFFSDATQQRKEKSKKKRKREKLQRAVIAV</sequence>
<evidence type="ECO:0000256" key="6">
    <source>
        <dbReference type="PROSITE-ProRule" id="PRU00221"/>
    </source>
</evidence>
<dbReference type="SMART" id="SM00320">
    <property type="entry name" value="WD40"/>
    <property type="match status" value="13"/>
</dbReference>
<proteinExistence type="evidence at transcript level"/>
<feature type="repeat" description="WD" evidence="6">
    <location>
        <begin position="211"/>
        <end position="245"/>
    </location>
</feature>
<feature type="repeat" description="WD" evidence="6">
    <location>
        <begin position="695"/>
        <end position="727"/>
    </location>
</feature>
<dbReference type="InterPro" id="IPR011047">
    <property type="entry name" value="Quinoprotein_ADH-like_sf"/>
</dbReference>
<dbReference type="EMBL" id="LR783398">
    <property type="protein sequence ID" value="CAB3226290.1"/>
    <property type="molecule type" value="mRNA"/>
</dbReference>
<dbReference type="GO" id="GO:0032040">
    <property type="term" value="C:small-subunit processome"/>
    <property type="evidence" value="ECO:0007669"/>
    <property type="project" value="TreeGrafter"/>
</dbReference>
<dbReference type="Pfam" id="PF25172">
    <property type="entry name" value="Beta-prop_WDR3_2nd"/>
    <property type="match status" value="1"/>
</dbReference>
<organism evidence="9">
    <name type="scientific">Phallusia mammillata</name>
    <dbReference type="NCBI Taxonomy" id="59560"/>
    <lineage>
        <taxon>Eukaryota</taxon>
        <taxon>Metazoa</taxon>
        <taxon>Chordata</taxon>
        <taxon>Tunicata</taxon>
        <taxon>Ascidiacea</taxon>
        <taxon>Phlebobranchia</taxon>
        <taxon>Ascidiidae</taxon>
        <taxon>Phallusia</taxon>
    </lineage>
</organism>
<evidence type="ECO:0000256" key="3">
    <source>
        <dbReference type="ARBA" id="ARBA00022737"/>
    </source>
</evidence>
<dbReference type="PROSITE" id="PS50294">
    <property type="entry name" value="WD_REPEATS_REGION"/>
    <property type="match status" value="7"/>
</dbReference>
<gene>
    <name evidence="9" type="primary">Brwd3-001</name>
</gene>
<dbReference type="SUPFAM" id="SSF50998">
    <property type="entry name" value="Quinoprotein alcohol dehydrogenase-like"/>
    <property type="match status" value="1"/>
</dbReference>
<evidence type="ECO:0000256" key="2">
    <source>
        <dbReference type="ARBA" id="ARBA00022574"/>
    </source>
</evidence>
<feature type="repeat" description="WD" evidence="6">
    <location>
        <begin position="169"/>
        <end position="210"/>
    </location>
</feature>
<dbReference type="InterPro" id="IPR007148">
    <property type="entry name" value="SSU_processome_Utp12"/>
</dbReference>
<keyword evidence="3" id="KW-0677">Repeat</keyword>
<dbReference type="AlphaFoldDB" id="A0A6F9D8C5"/>
<evidence type="ECO:0000256" key="5">
    <source>
        <dbReference type="ARBA" id="ARBA00038229"/>
    </source>
</evidence>
<comment type="similarity">
    <text evidence="5">Belongs to the WD repeat WDR3/UTP12 family.</text>
</comment>
<dbReference type="Gene3D" id="2.130.10.10">
    <property type="entry name" value="YVTN repeat-like/Quinoprotein amine dehydrogenase"/>
    <property type="match status" value="5"/>
</dbReference>